<keyword evidence="2" id="KW-0732">Signal</keyword>
<proteinExistence type="predicted"/>
<feature type="signal peptide" evidence="2">
    <location>
        <begin position="1"/>
        <end position="21"/>
    </location>
</feature>
<dbReference type="WBParaSite" id="maker-uti_cns_0001519-snap-gene-1.12-mRNA-1">
    <property type="protein sequence ID" value="maker-uti_cns_0001519-snap-gene-1.12-mRNA-1"/>
    <property type="gene ID" value="maker-uti_cns_0001519-snap-gene-1.12"/>
</dbReference>
<name>A0A1I8GGK8_9PLAT</name>
<sequence length="108" mass="11842">MLKPTCRSLLLLLPLVLAAAAAPSKSVAEAEAALAPESMPEAAEDEAGAAADEAFAAPTLDDEDRRISQQEWEQLLRRLLQQHLARKRHSGTMSMKQIQNLYQMMKVG</sequence>
<protein>
    <submittedName>
        <fullName evidence="4 5">EF-hand domain-containing protein</fullName>
    </submittedName>
</protein>
<feature type="chain" id="PRO_5011394895" evidence="2">
    <location>
        <begin position="22"/>
        <end position="108"/>
    </location>
</feature>
<evidence type="ECO:0000313" key="3">
    <source>
        <dbReference type="Proteomes" id="UP000095280"/>
    </source>
</evidence>
<dbReference type="WBParaSite" id="maker-uti_cns_0001806-snap-gene-0.10-mRNA-1">
    <property type="protein sequence ID" value="maker-uti_cns_0001806-snap-gene-0.10-mRNA-1"/>
    <property type="gene ID" value="maker-uti_cns_0001806-snap-gene-0.10"/>
</dbReference>
<feature type="region of interest" description="Disordered" evidence="1">
    <location>
        <begin position="28"/>
        <end position="64"/>
    </location>
</feature>
<keyword evidence="3" id="KW-1185">Reference proteome</keyword>
<feature type="compositionally biased region" description="Low complexity" evidence="1">
    <location>
        <begin position="48"/>
        <end position="57"/>
    </location>
</feature>
<evidence type="ECO:0000313" key="5">
    <source>
        <dbReference type="WBParaSite" id="maker-uti_cns_0001806-snap-gene-0.10-mRNA-1"/>
    </source>
</evidence>
<dbReference type="AlphaFoldDB" id="A0A1I8GGK8"/>
<reference evidence="4 5" key="1">
    <citation type="submission" date="2016-11" db="UniProtKB">
        <authorList>
            <consortium name="WormBaseParasite"/>
        </authorList>
    </citation>
    <scope>IDENTIFICATION</scope>
</reference>
<organism evidence="3 5">
    <name type="scientific">Macrostomum lignano</name>
    <dbReference type="NCBI Taxonomy" id="282301"/>
    <lineage>
        <taxon>Eukaryota</taxon>
        <taxon>Metazoa</taxon>
        <taxon>Spiralia</taxon>
        <taxon>Lophotrochozoa</taxon>
        <taxon>Platyhelminthes</taxon>
        <taxon>Rhabditophora</taxon>
        <taxon>Macrostomorpha</taxon>
        <taxon>Macrostomida</taxon>
        <taxon>Macrostomidae</taxon>
        <taxon>Macrostomum</taxon>
    </lineage>
</organism>
<evidence type="ECO:0000256" key="2">
    <source>
        <dbReference type="SAM" id="SignalP"/>
    </source>
</evidence>
<evidence type="ECO:0000256" key="1">
    <source>
        <dbReference type="SAM" id="MobiDB-lite"/>
    </source>
</evidence>
<dbReference type="Proteomes" id="UP000095280">
    <property type="component" value="Unplaced"/>
</dbReference>
<accession>A0A1I8GGK8</accession>
<evidence type="ECO:0000313" key="4">
    <source>
        <dbReference type="WBParaSite" id="maker-uti_cns_0001519-snap-gene-1.12-mRNA-1"/>
    </source>
</evidence>